<dbReference type="Gene3D" id="3.40.190.290">
    <property type="match status" value="1"/>
</dbReference>
<dbReference type="RefSeq" id="WP_345674238.1">
    <property type="nucleotide sequence ID" value="NZ_BAABHS010000003.1"/>
</dbReference>
<evidence type="ECO:0000256" key="5">
    <source>
        <dbReference type="SAM" id="MobiDB-lite"/>
    </source>
</evidence>
<dbReference type="Pfam" id="PF03466">
    <property type="entry name" value="LysR_substrate"/>
    <property type="match status" value="1"/>
</dbReference>
<evidence type="ECO:0000256" key="4">
    <source>
        <dbReference type="ARBA" id="ARBA00023163"/>
    </source>
</evidence>
<dbReference type="Proteomes" id="UP001500466">
    <property type="component" value="Unassembled WGS sequence"/>
</dbReference>
<keyword evidence="4" id="KW-0804">Transcription</keyword>
<dbReference type="PANTHER" id="PTHR30419">
    <property type="entry name" value="HTH-TYPE TRANSCRIPTIONAL REGULATOR YBHD"/>
    <property type="match status" value="1"/>
</dbReference>
<dbReference type="InterPro" id="IPR050950">
    <property type="entry name" value="HTH-type_LysR_regulators"/>
</dbReference>
<dbReference type="EMBL" id="BAABHS010000003">
    <property type="protein sequence ID" value="GAA4952671.1"/>
    <property type="molecule type" value="Genomic_DNA"/>
</dbReference>
<reference evidence="8" key="1">
    <citation type="journal article" date="2019" name="Int. J. Syst. Evol. Microbiol.">
        <title>The Global Catalogue of Microorganisms (GCM) 10K type strain sequencing project: providing services to taxonomists for standard genome sequencing and annotation.</title>
        <authorList>
            <consortium name="The Broad Institute Genomics Platform"/>
            <consortium name="The Broad Institute Genome Sequencing Center for Infectious Disease"/>
            <person name="Wu L."/>
            <person name="Ma J."/>
        </authorList>
    </citation>
    <scope>NUCLEOTIDE SEQUENCE [LARGE SCALE GENOMIC DNA]</scope>
    <source>
        <strain evidence="8">JCM 17986</strain>
    </source>
</reference>
<name>A0ABP9GTW5_9ACTN</name>
<dbReference type="Pfam" id="PF00126">
    <property type="entry name" value="HTH_1"/>
    <property type="match status" value="1"/>
</dbReference>
<evidence type="ECO:0000256" key="2">
    <source>
        <dbReference type="ARBA" id="ARBA00023015"/>
    </source>
</evidence>
<feature type="domain" description="HTH lysR-type" evidence="6">
    <location>
        <begin position="1"/>
        <end position="58"/>
    </location>
</feature>
<protein>
    <submittedName>
        <fullName evidence="7">LysR substrate-binding domain-containing protein</fullName>
    </submittedName>
</protein>
<dbReference type="SUPFAM" id="SSF53850">
    <property type="entry name" value="Periplasmic binding protein-like II"/>
    <property type="match status" value="1"/>
</dbReference>
<organism evidence="7 8">
    <name type="scientific">Yinghuangia aomiensis</name>
    <dbReference type="NCBI Taxonomy" id="676205"/>
    <lineage>
        <taxon>Bacteria</taxon>
        <taxon>Bacillati</taxon>
        <taxon>Actinomycetota</taxon>
        <taxon>Actinomycetes</taxon>
        <taxon>Kitasatosporales</taxon>
        <taxon>Streptomycetaceae</taxon>
        <taxon>Yinghuangia</taxon>
    </lineage>
</organism>
<evidence type="ECO:0000313" key="8">
    <source>
        <dbReference type="Proteomes" id="UP001500466"/>
    </source>
</evidence>
<keyword evidence="2" id="KW-0805">Transcription regulation</keyword>
<comment type="similarity">
    <text evidence="1">Belongs to the LysR transcriptional regulatory family.</text>
</comment>
<keyword evidence="8" id="KW-1185">Reference proteome</keyword>
<evidence type="ECO:0000259" key="6">
    <source>
        <dbReference type="PROSITE" id="PS50931"/>
    </source>
</evidence>
<keyword evidence="3" id="KW-0238">DNA-binding</keyword>
<dbReference type="Gene3D" id="1.10.10.10">
    <property type="entry name" value="Winged helix-like DNA-binding domain superfamily/Winged helix DNA-binding domain"/>
    <property type="match status" value="1"/>
</dbReference>
<dbReference type="InterPro" id="IPR000847">
    <property type="entry name" value="LysR_HTH_N"/>
</dbReference>
<dbReference type="PANTHER" id="PTHR30419:SF8">
    <property type="entry name" value="NITROGEN ASSIMILATION TRANSCRIPTIONAL ACTIVATOR-RELATED"/>
    <property type="match status" value="1"/>
</dbReference>
<sequence>MTLDDLRTFIAACRHGNLTAVARDLGCTQSAVSQHIKRLEHEVGLDLLERLPRGVAPTEAGRILYAAARDSLAGLDLALQRLGDLRDGHGGTVRVATGATTVKHFMTGAIVAFRRTNPHTSLEFQTESSSRTCLAAVAAGHADLAWVTIGEPVRGIEQRPVAALPWMLAVRRDDPLAERERLTMDDLAGIHHIRLPETSTSRLRLDAHLAAHAIRPPSTTGVADWDTAMLLAELGLGHAVVPDLPNLARTSDGPLRLVPIPDLPPLTVGWAARQWQALSPSARVFAEAVERVAPGRLRAAAGDGGAGGATVPHPARPGADETSVQSSV</sequence>
<dbReference type="CDD" id="cd05466">
    <property type="entry name" value="PBP2_LTTR_substrate"/>
    <property type="match status" value="1"/>
</dbReference>
<accession>A0ABP9GTW5</accession>
<comment type="caution">
    <text evidence="7">The sequence shown here is derived from an EMBL/GenBank/DDBJ whole genome shotgun (WGS) entry which is preliminary data.</text>
</comment>
<proteinExistence type="inferred from homology"/>
<dbReference type="PROSITE" id="PS50931">
    <property type="entry name" value="HTH_LYSR"/>
    <property type="match status" value="1"/>
</dbReference>
<evidence type="ECO:0000256" key="3">
    <source>
        <dbReference type="ARBA" id="ARBA00023125"/>
    </source>
</evidence>
<dbReference type="PRINTS" id="PR00039">
    <property type="entry name" value="HTHLYSR"/>
</dbReference>
<dbReference type="InterPro" id="IPR005119">
    <property type="entry name" value="LysR_subst-bd"/>
</dbReference>
<feature type="region of interest" description="Disordered" evidence="5">
    <location>
        <begin position="300"/>
        <end position="328"/>
    </location>
</feature>
<dbReference type="InterPro" id="IPR036388">
    <property type="entry name" value="WH-like_DNA-bd_sf"/>
</dbReference>
<evidence type="ECO:0000256" key="1">
    <source>
        <dbReference type="ARBA" id="ARBA00009437"/>
    </source>
</evidence>
<dbReference type="InterPro" id="IPR036390">
    <property type="entry name" value="WH_DNA-bd_sf"/>
</dbReference>
<evidence type="ECO:0000313" key="7">
    <source>
        <dbReference type="EMBL" id="GAA4952671.1"/>
    </source>
</evidence>
<gene>
    <name evidence="7" type="ORF">GCM10023205_12340</name>
</gene>
<dbReference type="SUPFAM" id="SSF46785">
    <property type="entry name" value="Winged helix' DNA-binding domain"/>
    <property type="match status" value="1"/>
</dbReference>